<dbReference type="PANTHER" id="PTHR37299:SF1">
    <property type="entry name" value="STAGE 0 SPORULATION PROTEIN A HOMOLOG"/>
    <property type="match status" value="1"/>
</dbReference>
<comment type="caution">
    <text evidence="3">The sequence shown here is derived from an EMBL/GenBank/DDBJ whole genome shotgun (WGS) entry which is preliminary data.</text>
</comment>
<dbReference type="OrthoDB" id="9787344at2"/>
<organism evidence="3 4">
    <name type="scientific">Pseudochryseolinea flava</name>
    <dbReference type="NCBI Taxonomy" id="2059302"/>
    <lineage>
        <taxon>Bacteria</taxon>
        <taxon>Pseudomonadati</taxon>
        <taxon>Bacteroidota</taxon>
        <taxon>Cytophagia</taxon>
        <taxon>Cytophagales</taxon>
        <taxon>Fulvivirgaceae</taxon>
        <taxon>Pseudochryseolinea</taxon>
    </lineage>
</organism>
<dbReference type="Proteomes" id="UP000251889">
    <property type="component" value="Unassembled WGS sequence"/>
</dbReference>
<protein>
    <recommendedName>
        <fullName evidence="2">HTH LytTR-type domain-containing protein</fullName>
    </recommendedName>
</protein>
<dbReference type="InterPro" id="IPR046947">
    <property type="entry name" value="LytR-like"/>
</dbReference>
<feature type="transmembrane region" description="Helical" evidence="1">
    <location>
        <begin position="114"/>
        <end position="135"/>
    </location>
</feature>
<keyword evidence="1" id="KW-1133">Transmembrane helix</keyword>
<dbReference type="SMART" id="SM00850">
    <property type="entry name" value="LytTR"/>
    <property type="match status" value="1"/>
</dbReference>
<dbReference type="RefSeq" id="WP_112747761.1">
    <property type="nucleotide sequence ID" value="NZ_QMFY01000007.1"/>
</dbReference>
<dbReference type="EMBL" id="QMFY01000007">
    <property type="protein sequence ID" value="RAW00419.1"/>
    <property type="molecule type" value="Genomic_DNA"/>
</dbReference>
<feature type="transmembrane region" description="Helical" evidence="1">
    <location>
        <begin position="78"/>
        <end position="102"/>
    </location>
</feature>
<dbReference type="Gene3D" id="2.40.50.1020">
    <property type="entry name" value="LytTr DNA-binding domain"/>
    <property type="match status" value="1"/>
</dbReference>
<evidence type="ECO:0000313" key="3">
    <source>
        <dbReference type="EMBL" id="RAW00419.1"/>
    </source>
</evidence>
<keyword evidence="1" id="KW-0812">Transmembrane</keyword>
<feature type="transmembrane region" description="Helical" evidence="1">
    <location>
        <begin position="7"/>
        <end position="26"/>
    </location>
</feature>
<dbReference type="GO" id="GO:0000156">
    <property type="term" value="F:phosphorelay response regulator activity"/>
    <property type="evidence" value="ECO:0007669"/>
    <property type="project" value="InterPro"/>
</dbReference>
<keyword evidence="4" id="KW-1185">Reference proteome</keyword>
<gene>
    <name evidence="3" type="ORF">DQQ10_15320</name>
</gene>
<feature type="transmembrane region" description="Helical" evidence="1">
    <location>
        <begin position="38"/>
        <end position="57"/>
    </location>
</feature>
<keyword evidence="1" id="KW-0472">Membrane</keyword>
<accession>A0A364Y141</accession>
<dbReference type="Pfam" id="PF04397">
    <property type="entry name" value="LytTR"/>
    <property type="match status" value="1"/>
</dbReference>
<sequence>MHRFKYLWWKIVAALLCAHFIEMIGRRESTLELWLQSFYYKDVLSGAVVAWLLLEYLEWIGKRLDRRYDWFQASVKRMLLQLSFGIVLCAILAYVLVNLQFAFVLDQHMEQTTWFYYEFPFVVLLIVFFNLIYFARYLFARANRELLELTSRQTSVPRSIVSQRREVLHVKKGNNTIPVSVAQVAYIYKEGDYNFVRTVADEIYRVDQTLEELENQLCERDFFRANRQYIVQLKACISFSPETFGKMRVALNPEPAVPLIISQKRAPAFRKWLDR</sequence>
<evidence type="ECO:0000313" key="4">
    <source>
        <dbReference type="Proteomes" id="UP000251889"/>
    </source>
</evidence>
<evidence type="ECO:0000256" key="1">
    <source>
        <dbReference type="SAM" id="Phobius"/>
    </source>
</evidence>
<reference evidence="3 4" key="1">
    <citation type="submission" date="2018-06" db="EMBL/GenBank/DDBJ databases">
        <title>Chryseolinea flavus sp. nov., a member of the phylum Bacteroidetes isolated from soil.</title>
        <authorList>
            <person name="Li Y."/>
            <person name="Wang J."/>
        </authorList>
    </citation>
    <scope>NUCLEOTIDE SEQUENCE [LARGE SCALE GENOMIC DNA]</scope>
    <source>
        <strain evidence="3 4">SDU1-6</strain>
    </source>
</reference>
<proteinExistence type="predicted"/>
<dbReference type="PANTHER" id="PTHR37299">
    <property type="entry name" value="TRANSCRIPTIONAL REGULATOR-RELATED"/>
    <property type="match status" value="1"/>
</dbReference>
<name>A0A364Y141_9BACT</name>
<feature type="domain" description="HTH LytTR-type" evidence="2">
    <location>
        <begin position="168"/>
        <end position="275"/>
    </location>
</feature>
<dbReference type="InterPro" id="IPR007492">
    <property type="entry name" value="LytTR_DNA-bd_dom"/>
</dbReference>
<dbReference type="PROSITE" id="PS50930">
    <property type="entry name" value="HTH_LYTTR"/>
    <property type="match status" value="1"/>
</dbReference>
<evidence type="ECO:0000259" key="2">
    <source>
        <dbReference type="PROSITE" id="PS50930"/>
    </source>
</evidence>
<dbReference type="AlphaFoldDB" id="A0A364Y141"/>
<dbReference type="GO" id="GO:0003677">
    <property type="term" value="F:DNA binding"/>
    <property type="evidence" value="ECO:0007669"/>
    <property type="project" value="InterPro"/>
</dbReference>